<protein>
    <submittedName>
        <fullName evidence="3">Uncharacterized protein LOC111085550 isoform X1</fullName>
    </submittedName>
</protein>
<gene>
    <name evidence="3" type="primary">LOC111085550</name>
</gene>
<accession>A0ABM1S9P9</accession>
<dbReference type="PANTHER" id="PTHR15545:SF8">
    <property type="entry name" value="SLO-INTERACTING PROTEIN 1"/>
    <property type="match status" value="1"/>
</dbReference>
<feature type="compositionally biased region" description="Low complexity" evidence="1">
    <location>
        <begin position="306"/>
        <end position="319"/>
    </location>
</feature>
<feature type="region of interest" description="Disordered" evidence="1">
    <location>
        <begin position="296"/>
        <end position="387"/>
    </location>
</feature>
<feature type="compositionally biased region" description="Basic and acidic residues" evidence="1">
    <location>
        <begin position="296"/>
        <end position="305"/>
    </location>
</feature>
<keyword evidence="2" id="KW-1185">Reference proteome</keyword>
<dbReference type="RefSeq" id="XP_022240354.1">
    <property type="nucleotide sequence ID" value="XM_022384646.1"/>
</dbReference>
<organism evidence="2 3">
    <name type="scientific">Limulus polyphemus</name>
    <name type="common">Atlantic horseshoe crab</name>
    <dbReference type="NCBI Taxonomy" id="6850"/>
    <lineage>
        <taxon>Eukaryota</taxon>
        <taxon>Metazoa</taxon>
        <taxon>Ecdysozoa</taxon>
        <taxon>Arthropoda</taxon>
        <taxon>Chelicerata</taxon>
        <taxon>Merostomata</taxon>
        <taxon>Xiphosura</taxon>
        <taxon>Limulidae</taxon>
        <taxon>Limulus</taxon>
    </lineage>
</organism>
<feature type="compositionally biased region" description="Polar residues" evidence="1">
    <location>
        <begin position="320"/>
        <end position="350"/>
    </location>
</feature>
<evidence type="ECO:0000313" key="3">
    <source>
        <dbReference type="RefSeq" id="XP_022240354.1"/>
    </source>
</evidence>
<dbReference type="Proteomes" id="UP000694941">
    <property type="component" value="Unplaced"/>
</dbReference>
<name>A0ABM1S9P9_LIMPO</name>
<dbReference type="GeneID" id="111085550"/>
<evidence type="ECO:0000256" key="1">
    <source>
        <dbReference type="SAM" id="MobiDB-lite"/>
    </source>
</evidence>
<reference evidence="3" key="1">
    <citation type="submission" date="2025-08" db="UniProtKB">
        <authorList>
            <consortium name="RefSeq"/>
        </authorList>
    </citation>
    <scope>IDENTIFICATION</scope>
    <source>
        <tissue evidence="3">Muscle</tissue>
    </source>
</reference>
<dbReference type="InterPro" id="IPR051971">
    <property type="entry name" value="E3_ubiquitin-PDZ_ligase"/>
</dbReference>
<dbReference type="PANTHER" id="PTHR15545">
    <property type="entry name" value="PDZ DOMAIN CONTAINING RING FINGER PROTEIN 3, 4"/>
    <property type="match status" value="1"/>
</dbReference>
<proteinExistence type="predicted"/>
<feature type="compositionally biased region" description="Basic and acidic residues" evidence="1">
    <location>
        <begin position="351"/>
        <end position="361"/>
    </location>
</feature>
<sequence>MCFLCSHLCCTTLKPDSFCWSTWSLAQVNGKDITTATSEEALETFCVTKEPIIIEVLRSPPNPTVTIWSPNPVDDYSSKTDCLEKNCASNLSLKEVESTVSSKPNNRYIPASSKLRDSATQTEWIDGWDEFSLEIFCRALDRWPGSEGKATLCSETTRCLTTANNTLHTCGTSTNLTRNKNLTDTTIATIKQECNERDSGLCRTDESIKLDSEGEFVCRPDYEKSQRPEDLSDNSLDHEMELLSKEMENIQLECETLMKRHLEREQMIDLNSKLSCNLNDHKGCLFEKFTKRLELHQNQRQDEKSSSSAYSTGDSSAGGVSSSENQGLMRQSKSPVSLVNPATTVNGARSNQKDLVEEKGADMVSNSSVRRSRSTPPLQDRRFSTEQRTSSNAECFLGKTMYTNSTHLKHTIKVQQQLLLQSIQKQDTTVGKHVASFTKKGHCEEARDTSNDHLMSYPVCDRYGVFCLPMCDFSKEIEHKKRSNDPRYAIKRSIRNRILKERAQRILEERCGLTTDEDTMSEMKLGRYWPKEARKIHLQQSKERRKRESNFKKLQNRKVSDFCEDFEINPKFKTFAVESRTEHDKEYSYRHSPVLSRESGAFQLRTYDLFSVTTV</sequence>
<evidence type="ECO:0000313" key="2">
    <source>
        <dbReference type="Proteomes" id="UP000694941"/>
    </source>
</evidence>